<feature type="compositionally biased region" description="Basic and acidic residues" evidence="1">
    <location>
        <begin position="1"/>
        <end position="15"/>
    </location>
</feature>
<reference evidence="2 3" key="1">
    <citation type="submission" date="2016-05" db="EMBL/GenBank/DDBJ databases">
        <title>Genome sequencing of Trichophyton violaceum CMCC(F)T3l isolated from hair.</title>
        <authorList>
            <person name="Zhan P."/>
            <person name="Tao Y."/>
            <person name="Liu W."/>
        </authorList>
    </citation>
    <scope>NUCLEOTIDE SEQUENCE [LARGE SCALE GENOMIC DNA]</scope>
    <source>
        <strain evidence="3">CMCC(F)T3l</strain>
    </source>
</reference>
<organism evidence="2 3">
    <name type="scientific">Trichophyton violaceum</name>
    <dbReference type="NCBI Taxonomy" id="34388"/>
    <lineage>
        <taxon>Eukaryota</taxon>
        <taxon>Fungi</taxon>
        <taxon>Dikarya</taxon>
        <taxon>Ascomycota</taxon>
        <taxon>Pezizomycotina</taxon>
        <taxon>Eurotiomycetes</taxon>
        <taxon>Eurotiomycetidae</taxon>
        <taxon>Onygenales</taxon>
        <taxon>Arthrodermataceae</taxon>
        <taxon>Trichophyton</taxon>
    </lineage>
</organism>
<dbReference type="EMBL" id="LHPN01000002">
    <property type="protein sequence ID" value="OAL73748.1"/>
    <property type="molecule type" value="Genomic_DNA"/>
</dbReference>
<proteinExistence type="predicted"/>
<protein>
    <submittedName>
        <fullName evidence="2">Uncharacterized protein</fullName>
    </submittedName>
</protein>
<dbReference type="Proteomes" id="UP000243519">
    <property type="component" value="Unassembled WGS sequence"/>
</dbReference>
<dbReference type="AlphaFoldDB" id="A0A178FNT0"/>
<feature type="region of interest" description="Disordered" evidence="1">
    <location>
        <begin position="1"/>
        <end position="34"/>
    </location>
</feature>
<accession>A0A178FNT0</accession>
<evidence type="ECO:0000313" key="3">
    <source>
        <dbReference type="Proteomes" id="UP000243519"/>
    </source>
</evidence>
<name>A0A178FNT0_TRIVO</name>
<evidence type="ECO:0000313" key="2">
    <source>
        <dbReference type="EMBL" id="OAL73748.1"/>
    </source>
</evidence>
<evidence type="ECO:0000256" key="1">
    <source>
        <dbReference type="SAM" id="MobiDB-lite"/>
    </source>
</evidence>
<keyword evidence="3" id="KW-1185">Reference proteome</keyword>
<gene>
    <name evidence="2" type="ORF">A7D00_1776</name>
</gene>
<sequence length="98" mass="11174">MAETEKSTSQDETGQRAKQQVRGKPEFEQRPHPRTCIHSMHDFTYALNYGVSCIQPENYTQKREFLQAHISALHMNRTFPGFVAIVITIFITDSGLCG</sequence>
<comment type="caution">
    <text evidence="2">The sequence shown here is derived from an EMBL/GenBank/DDBJ whole genome shotgun (WGS) entry which is preliminary data.</text>
</comment>